<comment type="catalytic activity">
    <reaction evidence="1">
        <text>a phosphate monoester + H2O = an alcohol + phosphate</text>
        <dbReference type="Rhea" id="RHEA:15017"/>
        <dbReference type="ChEBI" id="CHEBI:15377"/>
        <dbReference type="ChEBI" id="CHEBI:30879"/>
        <dbReference type="ChEBI" id="CHEBI:43474"/>
        <dbReference type="ChEBI" id="CHEBI:67140"/>
        <dbReference type="EC" id="3.1.3.2"/>
    </reaction>
</comment>
<evidence type="ECO:0000256" key="7">
    <source>
        <dbReference type="SAM" id="Phobius"/>
    </source>
</evidence>
<organism evidence="10">
    <name type="scientific">Castor canadensis</name>
    <name type="common">American beaver</name>
    <dbReference type="NCBI Taxonomy" id="51338"/>
    <lineage>
        <taxon>Eukaryota</taxon>
        <taxon>Metazoa</taxon>
        <taxon>Chordata</taxon>
        <taxon>Craniata</taxon>
        <taxon>Vertebrata</taxon>
        <taxon>Euteleostomi</taxon>
        <taxon>Mammalia</taxon>
        <taxon>Eutheria</taxon>
        <taxon>Euarchontoglires</taxon>
        <taxon>Glires</taxon>
        <taxon>Rodentia</taxon>
        <taxon>Castorimorpha</taxon>
        <taxon>Castoridae</taxon>
        <taxon>Castor</taxon>
    </lineage>
</organism>
<dbReference type="Gene3D" id="3.40.50.1240">
    <property type="entry name" value="Phosphoglycerate mutase-like"/>
    <property type="match status" value="1"/>
</dbReference>
<evidence type="ECO:0000256" key="4">
    <source>
        <dbReference type="ARBA" id="ARBA00022729"/>
    </source>
</evidence>
<comment type="similarity">
    <text evidence="2">Belongs to the histidine acid phosphatase family.</text>
</comment>
<dbReference type="GeneID" id="109683865"/>
<dbReference type="PROSITE" id="PS00778">
    <property type="entry name" value="HIS_ACID_PHOSPHAT_2"/>
    <property type="match status" value="1"/>
</dbReference>
<keyword evidence="9" id="KW-1185">Reference proteome</keyword>
<evidence type="ECO:0000256" key="8">
    <source>
        <dbReference type="SAM" id="SignalP"/>
    </source>
</evidence>
<keyword evidence="7" id="KW-0812">Transmembrane</keyword>
<dbReference type="AlphaFoldDB" id="A0A8B7U809"/>
<evidence type="ECO:0000256" key="1">
    <source>
        <dbReference type="ARBA" id="ARBA00000032"/>
    </source>
</evidence>
<dbReference type="InterPro" id="IPR000560">
    <property type="entry name" value="His_Pase_clade-2"/>
</dbReference>
<gene>
    <name evidence="10" type="primary">Acpt</name>
    <name evidence="10" type="synonym">Acp4</name>
</gene>
<evidence type="ECO:0000256" key="6">
    <source>
        <dbReference type="ARBA" id="ARBA00023180"/>
    </source>
</evidence>
<proteinExistence type="inferred from homology"/>
<dbReference type="GO" id="GO:0003993">
    <property type="term" value="F:acid phosphatase activity"/>
    <property type="evidence" value="ECO:0007669"/>
    <property type="project" value="UniProtKB-EC"/>
</dbReference>
<dbReference type="Proteomes" id="UP001732720">
    <property type="component" value="Chromosome 16"/>
</dbReference>
<evidence type="ECO:0000256" key="2">
    <source>
        <dbReference type="ARBA" id="ARBA00005375"/>
    </source>
</evidence>
<dbReference type="PROSITE" id="PS00616">
    <property type="entry name" value="HIS_ACID_PHOSPHAT_1"/>
    <property type="match status" value="1"/>
</dbReference>
<dbReference type="RefSeq" id="XP_020015509.1">
    <property type="nucleotide sequence ID" value="XM_020159920.1"/>
</dbReference>
<dbReference type="EC" id="3.1.3.2" evidence="3"/>
<keyword evidence="6" id="KW-0325">Glycoprotein</keyword>
<dbReference type="InterPro" id="IPR029033">
    <property type="entry name" value="His_PPase_superfam"/>
</dbReference>
<dbReference type="GO" id="GO:0030971">
    <property type="term" value="F:receptor tyrosine kinase binding"/>
    <property type="evidence" value="ECO:0007669"/>
    <property type="project" value="TreeGrafter"/>
</dbReference>
<evidence type="ECO:0000313" key="9">
    <source>
        <dbReference type="Proteomes" id="UP001732720"/>
    </source>
</evidence>
<evidence type="ECO:0000313" key="10">
    <source>
        <dbReference type="RefSeq" id="XP_020015509.1"/>
    </source>
</evidence>
<protein>
    <recommendedName>
        <fullName evidence="3">acid phosphatase</fullName>
        <ecNumber evidence="3">3.1.3.2</ecNumber>
    </recommendedName>
</protein>
<dbReference type="GO" id="GO:0004725">
    <property type="term" value="F:protein tyrosine phosphatase activity"/>
    <property type="evidence" value="ECO:0007669"/>
    <property type="project" value="TreeGrafter"/>
</dbReference>
<accession>A0A8B7U809</accession>
<dbReference type="OrthoDB" id="258392at2759"/>
<dbReference type="Pfam" id="PF00328">
    <property type="entry name" value="His_Phos_2"/>
    <property type="match status" value="1"/>
</dbReference>
<dbReference type="GO" id="GO:0007040">
    <property type="term" value="P:lysosome organization"/>
    <property type="evidence" value="ECO:0007669"/>
    <property type="project" value="TreeGrafter"/>
</dbReference>
<dbReference type="InterPro" id="IPR033379">
    <property type="entry name" value="Acid_Pase_AS"/>
</dbReference>
<dbReference type="GO" id="GO:0005764">
    <property type="term" value="C:lysosome"/>
    <property type="evidence" value="ECO:0007669"/>
    <property type="project" value="TreeGrafter"/>
</dbReference>
<dbReference type="FunFam" id="3.40.50.1240:FF:000010">
    <property type="entry name" value="Prostatic acid phosphatase"/>
    <property type="match status" value="1"/>
</dbReference>
<dbReference type="PANTHER" id="PTHR11567">
    <property type="entry name" value="ACID PHOSPHATASE-RELATED"/>
    <property type="match status" value="1"/>
</dbReference>
<dbReference type="CDD" id="cd07061">
    <property type="entry name" value="HP_HAP_like"/>
    <property type="match status" value="1"/>
</dbReference>
<dbReference type="SUPFAM" id="SSF53254">
    <property type="entry name" value="Phosphoglycerate mutase-like"/>
    <property type="match status" value="1"/>
</dbReference>
<dbReference type="RefSeq" id="XP_020015509.1">
    <property type="nucleotide sequence ID" value="XM_020159920.2"/>
</dbReference>
<dbReference type="KEGG" id="ccan:109683865"/>
<reference evidence="10" key="1">
    <citation type="submission" date="2025-08" db="UniProtKB">
        <authorList>
            <consortium name="RefSeq"/>
        </authorList>
    </citation>
    <scope>IDENTIFICATION</scope>
    <source>
        <tissue evidence="10">Leukocyte</tissue>
    </source>
</reference>
<dbReference type="GO" id="GO:0045211">
    <property type="term" value="C:postsynaptic membrane"/>
    <property type="evidence" value="ECO:0007669"/>
    <property type="project" value="TreeGrafter"/>
</dbReference>
<feature type="chain" id="PRO_5034869195" description="acid phosphatase" evidence="8">
    <location>
        <begin position="30"/>
        <end position="431"/>
    </location>
</feature>
<dbReference type="InterPro" id="IPR050645">
    <property type="entry name" value="Histidine_acid_phosphatase"/>
</dbReference>
<feature type="transmembrane region" description="Helical" evidence="7">
    <location>
        <begin position="396"/>
        <end position="419"/>
    </location>
</feature>
<evidence type="ECO:0000256" key="3">
    <source>
        <dbReference type="ARBA" id="ARBA00012646"/>
    </source>
</evidence>
<keyword evidence="5" id="KW-0378">Hydrolase</keyword>
<dbReference type="GO" id="GO:0120154">
    <property type="term" value="P:negative regulation of ERBB4 signaling pathway"/>
    <property type="evidence" value="ECO:0007669"/>
    <property type="project" value="TreeGrafter"/>
</dbReference>
<keyword evidence="7" id="KW-1133">Transmembrane helix</keyword>
<keyword evidence="7" id="KW-0472">Membrane</keyword>
<dbReference type="PANTHER" id="PTHR11567:SF145">
    <property type="entry name" value="TESTICULAR ACID PHOSPHATASE"/>
    <property type="match status" value="1"/>
</dbReference>
<dbReference type="GO" id="GO:0048168">
    <property type="term" value="P:regulation of neuronal synaptic plasticity"/>
    <property type="evidence" value="ECO:0007669"/>
    <property type="project" value="TreeGrafter"/>
</dbReference>
<evidence type="ECO:0000256" key="5">
    <source>
        <dbReference type="ARBA" id="ARBA00022801"/>
    </source>
</evidence>
<name>A0A8B7U809_CASCN</name>
<keyword evidence="4 8" id="KW-0732">Signal</keyword>
<dbReference type="CTD" id="93650"/>
<feature type="signal peptide" evidence="8">
    <location>
        <begin position="1"/>
        <end position="29"/>
    </location>
</feature>
<sequence>MAGPGFRGHTAGRLLLLLLLLLLPPQALPEGPLVFVALVFRHGDRAPLASYPTDPHKEAVSSLWPRGLGQLTREGIRQQLELGRFLRRRYKAFLSPEYRREEVYIRSTDFDRTLESAQANLAGLFPEAAPGNPEADWKPIPVHTVPVSEDKLLRFPMRSCPRYHELLRESTEAAEYQEALEGWTDFLSRLSNFTGLSLVGEPLRRAWKVLDTLICQRAHGLTLPSWASPDVLRTLAQISALDIGAHVGPPRAAEKAQLTGGILLDAILSNFSRAQRLGLPLKMVMYSAHDSTLLALLGALGLYDGRTPTPPYAACLAFEFRRRLKEQEDDKDGGNVTISLFYRNDTTRPPLPLSLPGCPAPCPLRRFHQLTAPARPPAHGARCQGSYDPATSPATAVPLLAGAVAVLAVLSLGLGLLAWRPSCLRALREAV</sequence>